<evidence type="ECO:0000313" key="4">
    <source>
        <dbReference type="EMBL" id="MFC4767512.1"/>
    </source>
</evidence>
<protein>
    <recommendedName>
        <fullName evidence="2">Homoserine O-acetyltransferase</fullName>
        <shortName evidence="2">HAT</shortName>
        <ecNumber evidence="2">2.3.1.31</ecNumber>
    </recommendedName>
    <alternativeName>
        <fullName evidence="2">Homoserine transacetylase</fullName>
        <shortName evidence="2">HTA</shortName>
    </alternativeName>
</protein>
<comment type="caution">
    <text evidence="2">Lacks conserved residue(s) required for the propagation of feature annotation.</text>
</comment>
<keyword evidence="2" id="KW-0028">Amino-acid biosynthesis</keyword>
<feature type="domain" description="AB hydrolase-1" evidence="3">
    <location>
        <begin position="49"/>
        <end position="331"/>
    </location>
</feature>
<dbReference type="NCBIfam" id="TIGR01392">
    <property type="entry name" value="homoserO_Ac_trn"/>
    <property type="match status" value="1"/>
</dbReference>
<dbReference type="NCBIfam" id="NF001209">
    <property type="entry name" value="PRK00175.1"/>
    <property type="match status" value="1"/>
</dbReference>
<keyword evidence="5" id="KW-1185">Reference proteome</keyword>
<keyword evidence="2" id="KW-0963">Cytoplasm</keyword>
<feature type="active site" evidence="2">
    <location>
        <position position="314"/>
    </location>
</feature>
<dbReference type="GO" id="GO:0004414">
    <property type="term" value="F:homoserine O-acetyltransferase activity"/>
    <property type="evidence" value="ECO:0007669"/>
    <property type="project" value="UniProtKB-EC"/>
</dbReference>
<dbReference type="PANTHER" id="PTHR32268">
    <property type="entry name" value="HOMOSERINE O-ACETYLTRANSFERASE"/>
    <property type="match status" value="1"/>
</dbReference>
<dbReference type="PANTHER" id="PTHR32268:SF11">
    <property type="entry name" value="HOMOSERINE O-ACETYLTRANSFERASE"/>
    <property type="match status" value="1"/>
</dbReference>
<proteinExistence type="inferred from homology"/>
<evidence type="ECO:0000259" key="3">
    <source>
        <dbReference type="Pfam" id="PF00561"/>
    </source>
</evidence>
<comment type="similarity">
    <text evidence="2">Belongs to the AB hydrolase superfamily. MetX family.</text>
</comment>
<dbReference type="InterPro" id="IPR029058">
    <property type="entry name" value="AB_hydrolase_fold"/>
</dbReference>
<sequence length="372" mass="41807">MSERMAVRIEDVVRKEYKLPDLVLQSGRELTDATLVYETFGTLNSAKDNAILVCHALTGDSHAGSTAGYPGWWDGLIGPGKALDTNRYFVICANVLGGCSGSTGPGSINPLDGRPYGMRFPIVTIRDMVQAQYHLVKSLEIDRLYAVIGGSMGGMQVFEWAVTYPEMMETYIPIATCGRFSAMGISFNNVARQAIYNDPAWCNGNYYGRTFPQKGLNLARRLGMITYRSFELYEERFGHSMVPIDDPFVMESEFQVEKYLNYQGDKLVQRFDANSYLYLLKSMDLHDVSRGRGSYSHVLDRINARGLMIGIDSDFLFPAGELLDTAELLRAKGKEVVYREMKTIHGHDAFLIEFEIMNEWVGEFLENGGKTK</sequence>
<evidence type="ECO:0000256" key="1">
    <source>
        <dbReference type="ARBA" id="ARBA00022679"/>
    </source>
</evidence>
<keyword evidence="2 4" id="KW-0012">Acyltransferase</keyword>
<comment type="catalytic activity">
    <reaction evidence="2">
        <text>L-homoserine + acetyl-CoA = O-acetyl-L-homoserine + CoA</text>
        <dbReference type="Rhea" id="RHEA:13701"/>
        <dbReference type="ChEBI" id="CHEBI:57287"/>
        <dbReference type="ChEBI" id="CHEBI:57288"/>
        <dbReference type="ChEBI" id="CHEBI:57476"/>
        <dbReference type="ChEBI" id="CHEBI:57716"/>
        <dbReference type="EC" id="2.3.1.31"/>
    </reaction>
</comment>
<feature type="active site" description="Nucleophile" evidence="2">
    <location>
        <position position="151"/>
    </location>
</feature>
<comment type="pathway">
    <text evidence="2">Amino-acid biosynthesis; L-methionine biosynthesis via de novo pathway; O-acetyl-L-homoserine from L-homoserine: step 1/1.</text>
</comment>
<dbReference type="InterPro" id="IPR000073">
    <property type="entry name" value="AB_hydrolase_1"/>
</dbReference>
<evidence type="ECO:0000313" key="5">
    <source>
        <dbReference type="Proteomes" id="UP001596002"/>
    </source>
</evidence>
<dbReference type="SUPFAM" id="SSF53474">
    <property type="entry name" value="alpha/beta-Hydrolases"/>
    <property type="match status" value="1"/>
</dbReference>
<accession>A0ABV9Q267</accession>
<dbReference type="HAMAP" id="MF_00296">
    <property type="entry name" value="MetX_acyltransf"/>
    <property type="match status" value="1"/>
</dbReference>
<dbReference type="PIRSF" id="PIRSF000443">
    <property type="entry name" value="Homoser_Ac_trans"/>
    <property type="match status" value="1"/>
</dbReference>
<feature type="binding site" evidence="2">
    <location>
        <position position="348"/>
    </location>
    <ligand>
        <name>substrate</name>
    </ligand>
</feature>
<dbReference type="Proteomes" id="UP001596002">
    <property type="component" value="Unassembled WGS sequence"/>
</dbReference>
<organism evidence="4 5">
    <name type="scientific">Effusibacillus consociatus</name>
    <dbReference type="NCBI Taxonomy" id="1117041"/>
    <lineage>
        <taxon>Bacteria</taxon>
        <taxon>Bacillati</taxon>
        <taxon>Bacillota</taxon>
        <taxon>Bacilli</taxon>
        <taxon>Bacillales</taxon>
        <taxon>Alicyclobacillaceae</taxon>
        <taxon>Effusibacillus</taxon>
    </lineage>
</organism>
<dbReference type="Pfam" id="PF00561">
    <property type="entry name" value="Abhydrolase_1"/>
    <property type="match status" value="1"/>
</dbReference>
<dbReference type="Gene3D" id="3.40.50.1820">
    <property type="entry name" value="alpha/beta hydrolase"/>
    <property type="match status" value="1"/>
</dbReference>
<feature type="active site" evidence="2">
    <location>
        <position position="347"/>
    </location>
</feature>
<comment type="subunit">
    <text evidence="2">Homodimer.</text>
</comment>
<feature type="binding site" evidence="2">
    <location>
        <position position="220"/>
    </location>
    <ligand>
        <name>substrate</name>
    </ligand>
</feature>
<name>A0ABV9Q267_9BACL</name>
<keyword evidence="2" id="KW-0486">Methionine biosynthesis</keyword>
<gene>
    <name evidence="2" type="primary">metXA</name>
    <name evidence="4" type="ORF">ACFO8Q_09070</name>
</gene>
<dbReference type="EC" id="2.3.1.31" evidence="2"/>
<reference evidence="5" key="1">
    <citation type="journal article" date="2019" name="Int. J. Syst. Evol. Microbiol.">
        <title>The Global Catalogue of Microorganisms (GCM) 10K type strain sequencing project: providing services to taxonomists for standard genome sequencing and annotation.</title>
        <authorList>
            <consortium name="The Broad Institute Genomics Platform"/>
            <consortium name="The Broad Institute Genome Sequencing Center for Infectious Disease"/>
            <person name="Wu L."/>
            <person name="Ma J."/>
        </authorList>
    </citation>
    <scope>NUCLEOTIDE SEQUENCE [LARGE SCALE GENOMIC DNA]</scope>
    <source>
        <strain evidence="5">WYCCWR 12678</strain>
    </source>
</reference>
<dbReference type="Gene3D" id="1.10.1740.110">
    <property type="match status" value="1"/>
</dbReference>
<comment type="function">
    <text evidence="2">Transfers an acetyl group from acetyl-CoA to L-homoserine, forming acetyl-L-homoserine.</text>
</comment>
<keyword evidence="1 2" id="KW-0808">Transferase</keyword>
<comment type="caution">
    <text evidence="4">The sequence shown here is derived from an EMBL/GenBank/DDBJ whole genome shotgun (WGS) entry which is preliminary data.</text>
</comment>
<evidence type="ECO:0000256" key="2">
    <source>
        <dbReference type="HAMAP-Rule" id="MF_00296"/>
    </source>
</evidence>
<dbReference type="InterPro" id="IPR008220">
    <property type="entry name" value="HAT_MetX-like"/>
</dbReference>
<dbReference type="EMBL" id="JBHSHC010000065">
    <property type="protein sequence ID" value="MFC4767512.1"/>
    <property type="molecule type" value="Genomic_DNA"/>
</dbReference>
<comment type="subcellular location">
    <subcellularLocation>
        <location evidence="2">Cytoplasm</location>
    </subcellularLocation>
</comment>